<dbReference type="InterPro" id="IPR006977">
    <property type="entry name" value="Yip1_dom"/>
</dbReference>
<organism evidence="7 8">
    <name type="scientific">Caldicellulosiruptor changbaiensis</name>
    <dbReference type="NCBI Taxonomy" id="1222016"/>
    <lineage>
        <taxon>Bacteria</taxon>
        <taxon>Bacillati</taxon>
        <taxon>Bacillota</taxon>
        <taxon>Bacillota incertae sedis</taxon>
        <taxon>Caldicellulosiruptorales</taxon>
        <taxon>Caldicellulosiruptoraceae</taxon>
        <taxon>Caldicellulosiruptor</taxon>
    </lineage>
</organism>
<evidence type="ECO:0000256" key="2">
    <source>
        <dbReference type="ARBA" id="ARBA00022692"/>
    </source>
</evidence>
<gene>
    <name evidence="7" type="ORF">ELD05_12380</name>
</gene>
<evidence type="ECO:0000313" key="7">
    <source>
        <dbReference type="EMBL" id="AZT91341.1"/>
    </source>
</evidence>
<dbReference type="AlphaFoldDB" id="A0A3T0D846"/>
<comment type="subcellular location">
    <subcellularLocation>
        <location evidence="1">Membrane</location>
        <topology evidence="1">Multi-pass membrane protein</topology>
    </subcellularLocation>
</comment>
<evidence type="ECO:0000259" key="6">
    <source>
        <dbReference type="Pfam" id="PF04893"/>
    </source>
</evidence>
<keyword evidence="3 5" id="KW-1133">Transmembrane helix</keyword>
<feature type="domain" description="Yip1" evidence="6">
    <location>
        <begin position="11"/>
        <end position="206"/>
    </location>
</feature>
<protein>
    <submittedName>
        <fullName evidence="7">YIP1 family protein</fullName>
    </submittedName>
</protein>
<dbReference type="RefSeq" id="WP_127352670.1">
    <property type="nucleotide sequence ID" value="NZ_CP034791.1"/>
</dbReference>
<feature type="transmembrane region" description="Helical" evidence="5">
    <location>
        <begin position="120"/>
        <end position="142"/>
    </location>
</feature>
<dbReference type="Proteomes" id="UP000282930">
    <property type="component" value="Chromosome"/>
</dbReference>
<evidence type="ECO:0000256" key="3">
    <source>
        <dbReference type="ARBA" id="ARBA00022989"/>
    </source>
</evidence>
<name>A0A3T0D846_9FIRM</name>
<sequence>MEYLKPSNLLNLVISPTKVFQKVKEKPDFVILIFFIPIVAALTTFFLPKISDEAMLEYVKRFTEDPQVQEATLKTLKFTKSPIYLAGTTFLHTIISFFIASFVLLIIVRLAGGEIDYKRALTIVAVANLVMIPYYIFYVIYARVVNLNILDIQMDFKYFIRTYLHVFAIWRYVLIGVGVFAACELNKAKSIIVSIVYSAVTLIMPIVSMFTQNFMKFGGR</sequence>
<dbReference type="KEGG" id="ccha:ELD05_12380"/>
<feature type="transmembrane region" description="Helical" evidence="5">
    <location>
        <begin position="190"/>
        <end position="210"/>
    </location>
</feature>
<proteinExistence type="predicted"/>
<accession>A0A3T0D846</accession>
<evidence type="ECO:0000256" key="1">
    <source>
        <dbReference type="ARBA" id="ARBA00004141"/>
    </source>
</evidence>
<keyword evidence="2 5" id="KW-0812">Transmembrane</keyword>
<keyword evidence="4 5" id="KW-0472">Membrane</keyword>
<dbReference type="EMBL" id="CP034791">
    <property type="protein sequence ID" value="AZT91341.1"/>
    <property type="molecule type" value="Genomic_DNA"/>
</dbReference>
<feature type="transmembrane region" description="Helical" evidence="5">
    <location>
        <begin position="29"/>
        <end position="47"/>
    </location>
</feature>
<keyword evidence="8" id="KW-1185">Reference proteome</keyword>
<dbReference type="GO" id="GO:0016020">
    <property type="term" value="C:membrane"/>
    <property type="evidence" value="ECO:0007669"/>
    <property type="project" value="UniProtKB-SubCell"/>
</dbReference>
<reference evidence="7 8" key="1">
    <citation type="submission" date="2018-12" db="EMBL/GenBank/DDBJ databases">
        <title>Genome sequence from the cellulolytic species, Caldicellulosiruptor changbaiensis.</title>
        <authorList>
            <person name="Blumer-Schuette S.E."/>
            <person name="Mendoza C."/>
        </authorList>
    </citation>
    <scope>NUCLEOTIDE SEQUENCE [LARGE SCALE GENOMIC DNA]</scope>
    <source>
        <strain evidence="7 8">CBS-Z</strain>
    </source>
</reference>
<feature type="transmembrane region" description="Helical" evidence="5">
    <location>
        <begin position="83"/>
        <end position="108"/>
    </location>
</feature>
<dbReference type="Pfam" id="PF04893">
    <property type="entry name" value="Yip1"/>
    <property type="match status" value="1"/>
</dbReference>
<evidence type="ECO:0000256" key="5">
    <source>
        <dbReference type="SAM" id="Phobius"/>
    </source>
</evidence>
<evidence type="ECO:0000313" key="8">
    <source>
        <dbReference type="Proteomes" id="UP000282930"/>
    </source>
</evidence>
<feature type="transmembrane region" description="Helical" evidence="5">
    <location>
        <begin position="162"/>
        <end position="183"/>
    </location>
</feature>
<evidence type="ECO:0000256" key="4">
    <source>
        <dbReference type="ARBA" id="ARBA00023136"/>
    </source>
</evidence>